<accession>G0N7J5</accession>
<gene>
    <name evidence="1" type="ORF">CAEBREN_25481</name>
</gene>
<reference evidence="2" key="1">
    <citation type="submission" date="2011-07" db="EMBL/GenBank/DDBJ databases">
        <authorList>
            <consortium name="Caenorhabditis brenneri Sequencing and Analysis Consortium"/>
            <person name="Wilson R.K."/>
        </authorList>
    </citation>
    <scope>NUCLEOTIDE SEQUENCE [LARGE SCALE GENOMIC DNA]</scope>
    <source>
        <strain evidence="2">PB2801</strain>
    </source>
</reference>
<dbReference type="AlphaFoldDB" id="G0N7J5"/>
<dbReference type="HOGENOM" id="CLU_2981049_0_0_1"/>
<sequence length="58" mass="7028">MEIYRDNAEVGFGIRSSHELRVGNHRLHQLTDIRGDAKLYNREFHIDCKWQELFKKKK</sequence>
<dbReference type="EMBL" id="GL379847">
    <property type="protein sequence ID" value="EGT54727.1"/>
    <property type="molecule type" value="Genomic_DNA"/>
</dbReference>
<organism evidence="2">
    <name type="scientific">Caenorhabditis brenneri</name>
    <name type="common">Nematode worm</name>
    <dbReference type="NCBI Taxonomy" id="135651"/>
    <lineage>
        <taxon>Eukaryota</taxon>
        <taxon>Metazoa</taxon>
        <taxon>Ecdysozoa</taxon>
        <taxon>Nematoda</taxon>
        <taxon>Chromadorea</taxon>
        <taxon>Rhabditida</taxon>
        <taxon>Rhabditina</taxon>
        <taxon>Rhabditomorpha</taxon>
        <taxon>Rhabditoidea</taxon>
        <taxon>Rhabditidae</taxon>
        <taxon>Peloderinae</taxon>
        <taxon>Caenorhabditis</taxon>
    </lineage>
</organism>
<dbReference type="Proteomes" id="UP000008068">
    <property type="component" value="Unassembled WGS sequence"/>
</dbReference>
<dbReference type="InParanoid" id="G0N7J5"/>
<name>G0N7J5_CAEBE</name>
<evidence type="ECO:0000313" key="1">
    <source>
        <dbReference type="EMBL" id="EGT54727.1"/>
    </source>
</evidence>
<protein>
    <submittedName>
        <fullName evidence="1">Uncharacterized protein</fullName>
    </submittedName>
</protein>
<evidence type="ECO:0000313" key="2">
    <source>
        <dbReference type="Proteomes" id="UP000008068"/>
    </source>
</evidence>
<proteinExistence type="predicted"/>
<keyword evidence="2" id="KW-1185">Reference proteome</keyword>